<gene>
    <name evidence="10" type="ORF">QQX04_01195</name>
</gene>
<dbReference type="Pfam" id="PF00230">
    <property type="entry name" value="MIP"/>
    <property type="match status" value="1"/>
</dbReference>
<dbReference type="PANTHER" id="PTHR19139:SF199">
    <property type="entry name" value="MIP17260P"/>
    <property type="match status" value="1"/>
</dbReference>
<feature type="transmembrane region" description="Helical" evidence="9">
    <location>
        <begin position="33"/>
        <end position="52"/>
    </location>
</feature>
<sequence>MSESENGVMHDEGGDDAMVVEEARGPSLVARTVAEAAGTFILVFMGVGAALFSPIGDWGALGVAFGFALGVMIAALIFGGISGAHLNPAVTFGLWIAGRFPGRDVGPYVAGQIVGAIAAAGMFSVLVASNPLYDQLGTTREFLGSASNGFGEHSPTQFGLAAGALIEILIAALLVSVVLSVTSVTAKAGAAAAPFAIGLTVGFLVLVAIPFTNGALNPARATGTAVWADSWAIEQLWVFWFAPLLGAAIAGVLFRAFGPREDMLSFTVVETIEIVED</sequence>
<dbReference type="RefSeq" id="WP_301125390.1">
    <property type="nucleotide sequence ID" value="NZ_JAUHPV010000001.1"/>
</dbReference>
<keyword evidence="5 8" id="KW-0812">Transmembrane</keyword>
<evidence type="ECO:0000313" key="11">
    <source>
        <dbReference type="Proteomes" id="UP001172738"/>
    </source>
</evidence>
<dbReference type="PROSITE" id="PS00221">
    <property type="entry name" value="MIP"/>
    <property type="match status" value="1"/>
</dbReference>
<dbReference type="Gene3D" id="1.20.1080.10">
    <property type="entry name" value="Glycerol uptake facilitator protein"/>
    <property type="match status" value="1"/>
</dbReference>
<dbReference type="InterPro" id="IPR034294">
    <property type="entry name" value="Aquaporin_transptr"/>
</dbReference>
<keyword evidence="4" id="KW-1003">Cell membrane</keyword>
<keyword evidence="7 9" id="KW-0472">Membrane</keyword>
<dbReference type="InterPro" id="IPR023271">
    <property type="entry name" value="Aquaporin-like"/>
</dbReference>
<keyword evidence="6 9" id="KW-1133">Transmembrane helix</keyword>
<evidence type="ECO:0000256" key="7">
    <source>
        <dbReference type="ARBA" id="ARBA00023136"/>
    </source>
</evidence>
<evidence type="ECO:0000313" key="10">
    <source>
        <dbReference type="EMBL" id="MDN4471604.1"/>
    </source>
</evidence>
<feature type="transmembrane region" description="Helical" evidence="9">
    <location>
        <begin position="158"/>
        <end position="179"/>
    </location>
</feature>
<evidence type="ECO:0000256" key="9">
    <source>
        <dbReference type="SAM" id="Phobius"/>
    </source>
</evidence>
<evidence type="ECO:0000256" key="6">
    <source>
        <dbReference type="ARBA" id="ARBA00022989"/>
    </source>
</evidence>
<comment type="caution">
    <text evidence="10">The sequence shown here is derived from an EMBL/GenBank/DDBJ whole genome shotgun (WGS) entry which is preliminary data.</text>
</comment>
<evidence type="ECO:0000256" key="8">
    <source>
        <dbReference type="RuleBase" id="RU000477"/>
    </source>
</evidence>
<dbReference type="InterPro" id="IPR000425">
    <property type="entry name" value="MIP"/>
</dbReference>
<feature type="transmembrane region" description="Helical" evidence="9">
    <location>
        <begin position="58"/>
        <end position="84"/>
    </location>
</feature>
<accession>A0ABT8FYT6</accession>
<keyword evidence="3 8" id="KW-0813">Transport</keyword>
<protein>
    <submittedName>
        <fullName evidence="10">Aquaporin</fullName>
    </submittedName>
</protein>
<dbReference type="Proteomes" id="UP001172738">
    <property type="component" value="Unassembled WGS sequence"/>
</dbReference>
<name>A0ABT8FYT6_9MICO</name>
<evidence type="ECO:0000256" key="3">
    <source>
        <dbReference type="ARBA" id="ARBA00022448"/>
    </source>
</evidence>
<dbReference type="InterPro" id="IPR022357">
    <property type="entry name" value="MIP_CS"/>
</dbReference>
<evidence type="ECO:0000256" key="4">
    <source>
        <dbReference type="ARBA" id="ARBA00022475"/>
    </source>
</evidence>
<dbReference type="SUPFAM" id="SSF81338">
    <property type="entry name" value="Aquaporin-like"/>
    <property type="match status" value="1"/>
</dbReference>
<evidence type="ECO:0000256" key="5">
    <source>
        <dbReference type="ARBA" id="ARBA00022692"/>
    </source>
</evidence>
<dbReference type="PANTHER" id="PTHR19139">
    <property type="entry name" value="AQUAPORIN TRANSPORTER"/>
    <property type="match status" value="1"/>
</dbReference>
<reference evidence="10" key="1">
    <citation type="submission" date="2023-06" db="EMBL/GenBank/DDBJ databases">
        <title>SYSU T00b26.</title>
        <authorList>
            <person name="Gao L."/>
            <person name="Fang B.-Z."/>
            <person name="Li W.-J."/>
        </authorList>
    </citation>
    <scope>NUCLEOTIDE SEQUENCE</scope>
    <source>
        <strain evidence="10">SYSU T00b26</strain>
    </source>
</reference>
<comment type="similarity">
    <text evidence="2 8">Belongs to the MIP/aquaporin (TC 1.A.8) family.</text>
</comment>
<organism evidence="10 11">
    <name type="scientific">Demequina zhanjiangensis</name>
    <dbReference type="NCBI Taxonomy" id="3051659"/>
    <lineage>
        <taxon>Bacteria</taxon>
        <taxon>Bacillati</taxon>
        <taxon>Actinomycetota</taxon>
        <taxon>Actinomycetes</taxon>
        <taxon>Micrococcales</taxon>
        <taxon>Demequinaceae</taxon>
        <taxon>Demequina</taxon>
    </lineage>
</organism>
<feature type="transmembrane region" description="Helical" evidence="9">
    <location>
        <begin position="237"/>
        <end position="257"/>
    </location>
</feature>
<dbReference type="EMBL" id="JAUHPV010000001">
    <property type="protein sequence ID" value="MDN4471604.1"/>
    <property type="molecule type" value="Genomic_DNA"/>
</dbReference>
<dbReference type="PRINTS" id="PR00783">
    <property type="entry name" value="MINTRINSICP"/>
</dbReference>
<feature type="transmembrane region" description="Helical" evidence="9">
    <location>
        <begin position="191"/>
        <end position="211"/>
    </location>
</feature>
<proteinExistence type="inferred from homology"/>
<evidence type="ECO:0000256" key="2">
    <source>
        <dbReference type="ARBA" id="ARBA00006175"/>
    </source>
</evidence>
<evidence type="ECO:0000256" key="1">
    <source>
        <dbReference type="ARBA" id="ARBA00004651"/>
    </source>
</evidence>
<keyword evidence="11" id="KW-1185">Reference proteome</keyword>
<feature type="transmembrane region" description="Helical" evidence="9">
    <location>
        <begin position="105"/>
        <end position="128"/>
    </location>
</feature>
<comment type="subcellular location">
    <subcellularLocation>
        <location evidence="1">Cell membrane</location>
        <topology evidence="1">Multi-pass membrane protein</topology>
    </subcellularLocation>
</comment>